<gene>
    <name evidence="1" type="ORF">E2C01_074874</name>
</gene>
<name>A0A5B7IEA6_PORTR</name>
<accession>A0A5B7IEA6</accession>
<keyword evidence="2" id="KW-1185">Reference proteome</keyword>
<evidence type="ECO:0000313" key="1">
    <source>
        <dbReference type="EMBL" id="MPC80296.1"/>
    </source>
</evidence>
<comment type="caution">
    <text evidence="1">The sequence shown here is derived from an EMBL/GenBank/DDBJ whole genome shotgun (WGS) entry which is preliminary data.</text>
</comment>
<dbReference type="EMBL" id="VSRR010053644">
    <property type="protein sequence ID" value="MPC80296.1"/>
    <property type="molecule type" value="Genomic_DNA"/>
</dbReference>
<sequence>MARTLPMSDLEAAQLFNPFVMTSWCKAKARSYISGARTIARTNTHRRACWRNTAPLARRMGEREAIPCHPFLPPSPVALLPRPSLTETKYYRRISSIWCFSL</sequence>
<dbReference type="AlphaFoldDB" id="A0A5B7IEA6"/>
<reference evidence="1 2" key="1">
    <citation type="submission" date="2019-05" db="EMBL/GenBank/DDBJ databases">
        <title>Another draft genome of Portunus trituberculatus and its Hox gene families provides insights of decapod evolution.</title>
        <authorList>
            <person name="Jeong J.-H."/>
            <person name="Song I."/>
            <person name="Kim S."/>
            <person name="Choi T."/>
            <person name="Kim D."/>
            <person name="Ryu S."/>
            <person name="Kim W."/>
        </authorList>
    </citation>
    <scope>NUCLEOTIDE SEQUENCE [LARGE SCALE GENOMIC DNA]</scope>
    <source>
        <tissue evidence="1">Muscle</tissue>
    </source>
</reference>
<dbReference type="Proteomes" id="UP000324222">
    <property type="component" value="Unassembled WGS sequence"/>
</dbReference>
<evidence type="ECO:0000313" key="2">
    <source>
        <dbReference type="Proteomes" id="UP000324222"/>
    </source>
</evidence>
<protein>
    <submittedName>
        <fullName evidence="1">Uncharacterized protein</fullName>
    </submittedName>
</protein>
<organism evidence="1 2">
    <name type="scientific">Portunus trituberculatus</name>
    <name type="common">Swimming crab</name>
    <name type="synonym">Neptunus trituberculatus</name>
    <dbReference type="NCBI Taxonomy" id="210409"/>
    <lineage>
        <taxon>Eukaryota</taxon>
        <taxon>Metazoa</taxon>
        <taxon>Ecdysozoa</taxon>
        <taxon>Arthropoda</taxon>
        <taxon>Crustacea</taxon>
        <taxon>Multicrustacea</taxon>
        <taxon>Malacostraca</taxon>
        <taxon>Eumalacostraca</taxon>
        <taxon>Eucarida</taxon>
        <taxon>Decapoda</taxon>
        <taxon>Pleocyemata</taxon>
        <taxon>Brachyura</taxon>
        <taxon>Eubrachyura</taxon>
        <taxon>Portunoidea</taxon>
        <taxon>Portunidae</taxon>
        <taxon>Portuninae</taxon>
        <taxon>Portunus</taxon>
    </lineage>
</organism>
<proteinExistence type="predicted"/>